<dbReference type="PANTHER" id="PTHR43519:SF1">
    <property type="entry name" value="ATP-DEPENDENT RNA HELICASE HRPB"/>
    <property type="match status" value="1"/>
</dbReference>
<sequence>MLPDPLPDLPIVEALPALLASLDTTPNAVLVAPPGAGKTTLVPLALASAAWLGTGRIVMLEPRRLAARAAAQRMASLIGEEAGGLVGFRTRIDSAMSGRTRIEVVTEGILLRRLLSDPMLDGIGCVIVDEVHERSLDADTVLAFCLDLQRQLRPELRLLAMSATADAAALSQRLGGPVIESQGRMFPVEIRHATRDLPSLRDLPDAVARAVRTALADQPEGDVLAFLPGVGEIRRTQQALTEFRVDAELLPLHGELPPAEQDRVLRPAPPSERRRHVVLATSIAETSLTVPGVRIVVDGGWRRVPRLDAGSGLTRLETVRVSRAAATQRSGRSGREAPGTAYRLWTEMTARGLPLQDRPEILDAELSGFRLQAAAWASLMDTAPNALPLPDPPPAGAFEAAGSLLRALGGLDEDGRITGLGNRMAALGAHPRLAAMMLAADSPAEAALAADLAALLEERDPLRPRPAAGGRPVDPPSDILLRLELLAGRHPAGQEADRGALARIRQAANGYRRRLRTDAPAEGDAAALLSAGFPDRIAQARGEIGSFRLAGGGSAKLARGDGLSSSKLLAVAALHVRDAARITLALPLDPERLPSALLARTTEQVESGLDPVSGAVMSRRRRRLGQLVLQDRIIEADSAETARLLAKAASERLGTALDWSEAARQLQARVMVLRGLDGDIPSLPDLSDTALAASAQAWLAPHLRGLTRLPELLQLDLAGLLRRQLDHAQITRLDRLLPTQLALHGRRIAIDYTQPVPTASARAQDFYGATRLPPLAEGRLRLQVAMLSPAGRPAAITADLESFWRGGWADMRRDMRGRYPRHDWPEDPSAPAPGAQTASNGTHPGAHAATRKPQR</sequence>
<dbReference type="PIRSF" id="PIRSF005496">
    <property type="entry name" value="ATP_hel_hrpB"/>
    <property type="match status" value="1"/>
</dbReference>
<keyword evidence="4" id="KW-0067">ATP-binding</keyword>
<dbReference type="Gene3D" id="1.20.120.1080">
    <property type="match status" value="1"/>
</dbReference>
<evidence type="ECO:0000313" key="9">
    <source>
        <dbReference type="Proteomes" id="UP000500767"/>
    </source>
</evidence>
<dbReference type="AlphaFoldDB" id="A0A6M8HT72"/>
<dbReference type="PROSITE" id="PS00690">
    <property type="entry name" value="DEAH_ATP_HELICASE"/>
    <property type="match status" value="1"/>
</dbReference>
<feature type="region of interest" description="Disordered" evidence="5">
    <location>
        <begin position="817"/>
        <end position="855"/>
    </location>
</feature>
<evidence type="ECO:0000313" key="8">
    <source>
        <dbReference type="EMBL" id="QKE91568.1"/>
    </source>
</evidence>
<dbReference type="InterPro" id="IPR013689">
    <property type="entry name" value="RNA_helicase_ATP-dep_HrpB_C"/>
</dbReference>
<dbReference type="CDD" id="cd18791">
    <property type="entry name" value="SF2_C_RHA"/>
    <property type="match status" value="1"/>
</dbReference>
<keyword evidence="2" id="KW-0378">Hydrolase</keyword>
<dbReference type="EMBL" id="CP053708">
    <property type="protein sequence ID" value="QKE91568.1"/>
    <property type="molecule type" value="Genomic_DNA"/>
</dbReference>
<dbReference type="NCBIfam" id="TIGR01970">
    <property type="entry name" value="DEAH_box_HrpB"/>
    <property type="match status" value="1"/>
</dbReference>
<dbReference type="RefSeq" id="WP_171832904.1">
    <property type="nucleotide sequence ID" value="NZ_CP053708.1"/>
</dbReference>
<dbReference type="SMART" id="SM00487">
    <property type="entry name" value="DEXDc"/>
    <property type="match status" value="1"/>
</dbReference>
<keyword evidence="1" id="KW-0547">Nucleotide-binding</keyword>
<keyword evidence="9" id="KW-1185">Reference proteome</keyword>
<keyword evidence="3 8" id="KW-0347">Helicase</keyword>
<dbReference type="Pfam" id="PF08482">
    <property type="entry name" value="HrpB_C"/>
    <property type="match status" value="1"/>
</dbReference>
<dbReference type="FunFam" id="3.40.50.300:FF:002125">
    <property type="entry name" value="ATP-dependent helicase HrpB"/>
    <property type="match status" value="1"/>
</dbReference>
<organism evidence="8 9">
    <name type="scientific">Lichenicola cladoniae</name>
    <dbReference type="NCBI Taxonomy" id="1484109"/>
    <lineage>
        <taxon>Bacteria</taxon>
        <taxon>Pseudomonadati</taxon>
        <taxon>Pseudomonadota</taxon>
        <taxon>Alphaproteobacteria</taxon>
        <taxon>Acetobacterales</taxon>
        <taxon>Acetobacteraceae</taxon>
        <taxon>Lichenicola</taxon>
    </lineage>
</organism>
<dbReference type="InterPro" id="IPR011545">
    <property type="entry name" value="DEAD/DEAH_box_helicase_dom"/>
</dbReference>
<evidence type="ECO:0000256" key="4">
    <source>
        <dbReference type="ARBA" id="ARBA00022840"/>
    </source>
</evidence>
<dbReference type="PANTHER" id="PTHR43519">
    <property type="entry name" value="ATP-DEPENDENT RNA HELICASE HRPB"/>
    <property type="match status" value="1"/>
</dbReference>
<dbReference type="SMART" id="SM00490">
    <property type="entry name" value="HELICc"/>
    <property type="match status" value="1"/>
</dbReference>
<dbReference type="InterPro" id="IPR001650">
    <property type="entry name" value="Helicase_C-like"/>
</dbReference>
<evidence type="ECO:0000256" key="3">
    <source>
        <dbReference type="ARBA" id="ARBA00022806"/>
    </source>
</evidence>
<proteinExistence type="predicted"/>
<dbReference type="InterPro" id="IPR007502">
    <property type="entry name" value="Helicase-assoc_dom"/>
</dbReference>
<gene>
    <name evidence="8" type="primary">hrpB</name>
    <name evidence="8" type="ORF">HN018_17380</name>
</gene>
<dbReference type="GO" id="GO:0003676">
    <property type="term" value="F:nucleic acid binding"/>
    <property type="evidence" value="ECO:0007669"/>
    <property type="project" value="InterPro"/>
</dbReference>
<evidence type="ECO:0000256" key="1">
    <source>
        <dbReference type="ARBA" id="ARBA00022741"/>
    </source>
</evidence>
<evidence type="ECO:0000259" key="6">
    <source>
        <dbReference type="PROSITE" id="PS51192"/>
    </source>
</evidence>
<evidence type="ECO:0000256" key="2">
    <source>
        <dbReference type="ARBA" id="ARBA00022801"/>
    </source>
</evidence>
<name>A0A6M8HT72_9PROT</name>
<dbReference type="PROSITE" id="PS51192">
    <property type="entry name" value="HELICASE_ATP_BIND_1"/>
    <property type="match status" value="1"/>
</dbReference>
<dbReference type="Pfam" id="PF00270">
    <property type="entry name" value="DEAD"/>
    <property type="match status" value="1"/>
</dbReference>
<protein>
    <submittedName>
        <fullName evidence="8">ATP-dependent helicase HrpB</fullName>
    </submittedName>
</protein>
<dbReference type="GO" id="GO:0016787">
    <property type="term" value="F:hydrolase activity"/>
    <property type="evidence" value="ECO:0007669"/>
    <property type="project" value="UniProtKB-KW"/>
</dbReference>
<evidence type="ECO:0000259" key="7">
    <source>
        <dbReference type="PROSITE" id="PS51194"/>
    </source>
</evidence>
<dbReference type="InterPro" id="IPR014001">
    <property type="entry name" value="Helicase_ATP-bd"/>
</dbReference>
<dbReference type="Proteomes" id="UP000500767">
    <property type="component" value="Chromosome"/>
</dbReference>
<dbReference type="GO" id="GO:0004386">
    <property type="term" value="F:helicase activity"/>
    <property type="evidence" value="ECO:0007669"/>
    <property type="project" value="UniProtKB-KW"/>
</dbReference>
<dbReference type="Gene3D" id="3.40.50.300">
    <property type="entry name" value="P-loop containing nucleotide triphosphate hydrolases"/>
    <property type="match status" value="2"/>
</dbReference>
<dbReference type="PROSITE" id="PS51194">
    <property type="entry name" value="HELICASE_CTER"/>
    <property type="match status" value="1"/>
</dbReference>
<dbReference type="InterPro" id="IPR010225">
    <property type="entry name" value="HrpB"/>
</dbReference>
<dbReference type="GO" id="GO:0005524">
    <property type="term" value="F:ATP binding"/>
    <property type="evidence" value="ECO:0007669"/>
    <property type="project" value="UniProtKB-KW"/>
</dbReference>
<evidence type="ECO:0000256" key="5">
    <source>
        <dbReference type="SAM" id="MobiDB-lite"/>
    </source>
</evidence>
<feature type="domain" description="Helicase ATP-binding" evidence="6">
    <location>
        <begin position="19"/>
        <end position="183"/>
    </location>
</feature>
<dbReference type="InterPro" id="IPR027417">
    <property type="entry name" value="P-loop_NTPase"/>
</dbReference>
<dbReference type="Pfam" id="PF00271">
    <property type="entry name" value="Helicase_C"/>
    <property type="match status" value="1"/>
</dbReference>
<accession>A0A6M8HT72</accession>
<dbReference type="KEGG" id="lck:HN018_17380"/>
<dbReference type="InterPro" id="IPR002464">
    <property type="entry name" value="DNA/RNA_helicase_DEAH_CS"/>
</dbReference>
<reference evidence="8 9" key="1">
    <citation type="journal article" date="2014" name="World J. Microbiol. Biotechnol.">
        <title>Biodiversity and physiological characteristics of Antarctic and Arctic lichens-associated bacteria.</title>
        <authorList>
            <person name="Lee Y.M."/>
            <person name="Kim E.H."/>
            <person name="Lee H.K."/>
            <person name="Hong S.G."/>
        </authorList>
    </citation>
    <scope>NUCLEOTIDE SEQUENCE [LARGE SCALE GENOMIC DNA]</scope>
    <source>
        <strain evidence="8 9">PAMC 26569</strain>
    </source>
</reference>
<feature type="domain" description="Helicase C-terminal" evidence="7">
    <location>
        <begin position="210"/>
        <end position="377"/>
    </location>
</feature>
<dbReference type="SUPFAM" id="SSF52540">
    <property type="entry name" value="P-loop containing nucleoside triphosphate hydrolases"/>
    <property type="match status" value="1"/>
</dbReference>
<dbReference type="SMART" id="SM00847">
    <property type="entry name" value="HA2"/>
    <property type="match status" value="1"/>
</dbReference>